<evidence type="ECO:0000313" key="1">
    <source>
        <dbReference type="EMBL" id="KAJ9111221.1"/>
    </source>
</evidence>
<dbReference type="Proteomes" id="UP001243375">
    <property type="component" value="Unassembled WGS sequence"/>
</dbReference>
<keyword evidence="2" id="KW-1185">Reference proteome</keyword>
<comment type="caution">
    <text evidence="1">The sequence shown here is derived from an EMBL/GenBank/DDBJ whole genome shotgun (WGS) entry which is preliminary data.</text>
</comment>
<name>A0ACC2WK77_9TREE</name>
<organism evidence="1 2">
    <name type="scientific">Naganishia vaughanmartiniae</name>
    <dbReference type="NCBI Taxonomy" id="1424756"/>
    <lineage>
        <taxon>Eukaryota</taxon>
        <taxon>Fungi</taxon>
        <taxon>Dikarya</taxon>
        <taxon>Basidiomycota</taxon>
        <taxon>Agaricomycotina</taxon>
        <taxon>Tremellomycetes</taxon>
        <taxon>Filobasidiales</taxon>
        <taxon>Filobasidiaceae</taxon>
        <taxon>Naganishia</taxon>
    </lineage>
</organism>
<accession>A0ACC2WK77</accession>
<evidence type="ECO:0000313" key="2">
    <source>
        <dbReference type="Proteomes" id="UP001243375"/>
    </source>
</evidence>
<dbReference type="EMBL" id="JASBWU010000032">
    <property type="protein sequence ID" value="KAJ9111221.1"/>
    <property type="molecule type" value="Genomic_DNA"/>
</dbReference>
<sequence>MSANPLNSRSAKSRALPSDLLQDPIDNLKEVFKIIDPRPKTVSDLEATEEDSVPVDSTSPYTRHPIDARFKKDVATKLLNVLEALRNAQQSNGDAKKIRNCRHGVNSALKDFHAMAKDMLQPGEFKSSGDDAQVGELLQKIDTWGQQFRADNGIFRHFKRGKLIIRTSTKSFNGGTSVSEWPTVGTEETPGGTYSRLDESQTTAGPSGRNVTATRSDTAPNIFQDDDFGSVCSGNASETEGSRTSFTGATGPSDSAHLLGDGREGKKPRSYLPPSWKPSMSSKTSAAIQKNLEELGLT</sequence>
<reference evidence="1" key="1">
    <citation type="submission" date="2023-04" db="EMBL/GenBank/DDBJ databases">
        <title>Draft Genome sequencing of Naganishia species isolated from polar environments using Oxford Nanopore Technology.</title>
        <authorList>
            <person name="Leo P."/>
            <person name="Venkateswaran K."/>
        </authorList>
    </citation>
    <scope>NUCLEOTIDE SEQUENCE</scope>
    <source>
        <strain evidence="1">MNA-CCFEE 5425</strain>
    </source>
</reference>
<gene>
    <name evidence="1" type="ORF">QFC22_006596</name>
</gene>
<proteinExistence type="predicted"/>
<protein>
    <submittedName>
        <fullName evidence="1">Uncharacterized protein</fullName>
    </submittedName>
</protein>